<evidence type="ECO:0000313" key="8">
    <source>
        <dbReference type="Proteomes" id="UP000046393"/>
    </source>
</evidence>
<dbReference type="PANTHER" id="PTHR48017">
    <property type="entry name" value="OS05G0424000 PROTEIN-RELATED"/>
    <property type="match status" value="1"/>
</dbReference>
<dbReference type="STRING" id="451379.A0A0N5AUD1"/>
<keyword evidence="3 6" id="KW-0812">Transmembrane</keyword>
<sequence length="415" mass="46778">MDVEDSVKKSSFSVSKNVHGLSWGVTAFFIVADLVGGGVVAMPVAFNNTGLVTGIIFMVIICLFLSYTGRLLGENWVIMRERWPVYREHCRNPYPQMALRSMGIKTRWLVVLAMLCTVFAVLLVIVSIGIDFKQCYNDVHYPPFSFFDALLTFGTFIFAFSGHTVLPTIQHDMRNPENFKKSVILGFSMVAILYMPISIVAYLAYGDSMDESVIDSVQILWIRYTADLAIALHCILTMIITINPVNQQVEKIFKAPHKFCLKRLIIRACVLAAALFVALTIPVFTSIMDLFGCTTIPPCCVFLPCLFNMFFKAAERDEKTGEYKIPTLLQVIQRTPKGRLCWHLVIMTVTLVGSVISFYISAKDFATVKFTYPCYLTPFLKDDEEPFNGREINCCGQHKNIYLHGNASYCRGALQ</sequence>
<feature type="transmembrane region" description="Helical" evidence="6">
    <location>
        <begin position="21"/>
        <end position="45"/>
    </location>
</feature>
<feature type="transmembrane region" description="Helical" evidence="6">
    <location>
        <begin position="150"/>
        <end position="170"/>
    </location>
</feature>
<evidence type="ECO:0000256" key="2">
    <source>
        <dbReference type="ARBA" id="ARBA00022448"/>
    </source>
</evidence>
<evidence type="ECO:0000256" key="3">
    <source>
        <dbReference type="ARBA" id="ARBA00022692"/>
    </source>
</evidence>
<feature type="transmembrane region" description="Helical" evidence="6">
    <location>
        <begin position="264"/>
        <end position="284"/>
    </location>
</feature>
<dbReference type="Pfam" id="PF01490">
    <property type="entry name" value="Aa_trans"/>
    <property type="match status" value="1"/>
</dbReference>
<feature type="transmembrane region" description="Helical" evidence="6">
    <location>
        <begin position="108"/>
        <end position="130"/>
    </location>
</feature>
<evidence type="ECO:0000256" key="1">
    <source>
        <dbReference type="ARBA" id="ARBA00004370"/>
    </source>
</evidence>
<keyword evidence="4 6" id="KW-1133">Transmembrane helix</keyword>
<feature type="transmembrane region" description="Helical" evidence="6">
    <location>
        <begin position="182"/>
        <end position="204"/>
    </location>
</feature>
<dbReference type="WBParaSite" id="SMUV_0000846401-mRNA-1">
    <property type="protein sequence ID" value="SMUV_0000846401-mRNA-1"/>
    <property type="gene ID" value="SMUV_0000846401"/>
</dbReference>
<proteinExistence type="predicted"/>
<feature type="transmembrane region" description="Helical" evidence="6">
    <location>
        <begin position="290"/>
        <end position="311"/>
    </location>
</feature>
<dbReference type="Gene3D" id="1.20.1740.10">
    <property type="entry name" value="Amino acid/polyamine transporter I"/>
    <property type="match status" value="1"/>
</dbReference>
<dbReference type="AlphaFoldDB" id="A0A0N5AUD1"/>
<dbReference type="Proteomes" id="UP000046393">
    <property type="component" value="Unplaced"/>
</dbReference>
<evidence type="ECO:0000256" key="6">
    <source>
        <dbReference type="SAM" id="Phobius"/>
    </source>
</evidence>
<feature type="transmembrane region" description="Helical" evidence="6">
    <location>
        <begin position="340"/>
        <end position="360"/>
    </location>
</feature>
<evidence type="ECO:0000313" key="9">
    <source>
        <dbReference type="WBParaSite" id="SMUV_0000846401-mRNA-1"/>
    </source>
</evidence>
<keyword evidence="8" id="KW-1185">Reference proteome</keyword>
<organism evidence="8 9">
    <name type="scientific">Syphacia muris</name>
    <dbReference type="NCBI Taxonomy" id="451379"/>
    <lineage>
        <taxon>Eukaryota</taxon>
        <taxon>Metazoa</taxon>
        <taxon>Ecdysozoa</taxon>
        <taxon>Nematoda</taxon>
        <taxon>Chromadorea</taxon>
        <taxon>Rhabditida</taxon>
        <taxon>Spirurina</taxon>
        <taxon>Oxyuridomorpha</taxon>
        <taxon>Oxyuroidea</taxon>
        <taxon>Oxyuridae</taxon>
        <taxon>Syphacia</taxon>
    </lineage>
</organism>
<keyword evidence="2" id="KW-0813">Transport</keyword>
<dbReference type="GO" id="GO:0016020">
    <property type="term" value="C:membrane"/>
    <property type="evidence" value="ECO:0007669"/>
    <property type="project" value="UniProtKB-SubCell"/>
</dbReference>
<name>A0A0N5AUD1_9BILA</name>
<dbReference type="InterPro" id="IPR013057">
    <property type="entry name" value="AA_transpt_TM"/>
</dbReference>
<feature type="transmembrane region" description="Helical" evidence="6">
    <location>
        <begin position="51"/>
        <end position="72"/>
    </location>
</feature>
<feature type="domain" description="Amino acid transporter transmembrane" evidence="7">
    <location>
        <begin position="109"/>
        <end position="316"/>
    </location>
</feature>
<feature type="transmembrane region" description="Helical" evidence="6">
    <location>
        <begin position="224"/>
        <end position="243"/>
    </location>
</feature>
<reference evidence="9" key="1">
    <citation type="submission" date="2017-02" db="UniProtKB">
        <authorList>
            <consortium name="WormBaseParasite"/>
        </authorList>
    </citation>
    <scope>IDENTIFICATION</scope>
</reference>
<keyword evidence="5 6" id="KW-0472">Membrane</keyword>
<comment type="subcellular location">
    <subcellularLocation>
        <location evidence="1">Membrane</location>
    </subcellularLocation>
</comment>
<evidence type="ECO:0000256" key="5">
    <source>
        <dbReference type="ARBA" id="ARBA00023136"/>
    </source>
</evidence>
<protein>
    <submittedName>
        <fullName evidence="9">Aa_trans domain-containing protein</fullName>
    </submittedName>
</protein>
<evidence type="ECO:0000259" key="7">
    <source>
        <dbReference type="Pfam" id="PF01490"/>
    </source>
</evidence>
<accession>A0A0N5AUD1</accession>
<evidence type="ECO:0000256" key="4">
    <source>
        <dbReference type="ARBA" id="ARBA00022989"/>
    </source>
</evidence>